<dbReference type="Proteomes" id="UP001461498">
    <property type="component" value="Unassembled WGS sequence"/>
</dbReference>
<evidence type="ECO:0000259" key="3">
    <source>
        <dbReference type="Pfam" id="PF11938"/>
    </source>
</evidence>
<evidence type="ECO:0000256" key="2">
    <source>
        <dbReference type="SAM" id="SignalP"/>
    </source>
</evidence>
<organism evidence="4 5">
    <name type="scientific">Rhynocoris fuscipes</name>
    <dbReference type="NCBI Taxonomy" id="488301"/>
    <lineage>
        <taxon>Eukaryota</taxon>
        <taxon>Metazoa</taxon>
        <taxon>Ecdysozoa</taxon>
        <taxon>Arthropoda</taxon>
        <taxon>Hexapoda</taxon>
        <taxon>Insecta</taxon>
        <taxon>Pterygota</taxon>
        <taxon>Neoptera</taxon>
        <taxon>Paraneoptera</taxon>
        <taxon>Hemiptera</taxon>
        <taxon>Heteroptera</taxon>
        <taxon>Panheteroptera</taxon>
        <taxon>Cimicomorpha</taxon>
        <taxon>Reduviidae</taxon>
        <taxon>Harpactorinae</taxon>
        <taxon>Harpactorini</taxon>
        <taxon>Rhynocoris</taxon>
    </lineage>
</organism>
<dbReference type="InterPro" id="IPR042415">
    <property type="entry name" value="CNPY"/>
</dbReference>
<dbReference type="AlphaFoldDB" id="A0AAW1D0Z4"/>
<dbReference type="PANTHER" id="PTHR13341">
    <property type="entry name" value="MIR-INTERACTING SAPOSIN-LIKE PROTEIN"/>
    <property type="match status" value="1"/>
</dbReference>
<dbReference type="PANTHER" id="PTHR13341:SF2">
    <property type="entry name" value="PROTEIN SEELE"/>
    <property type="match status" value="1"/>
</dbReference>
<dbReference type="GO" id="GO:0005783">
    <property type="term" value="C:endoplasmic reticulum"/>
    <property type="evidence" value="ECO:0007669"/>
    <property type="project" value="TreeGrafter"/>
</dbReference>
<protein>
    <recommendedName>
        <fullName evidence="3">DUF3456 domain-containing protein</fullName>
    </recommendedName>
</protein>
<sequence>MKFYAFFIILFYIEHIQSEEINVKELRCLVCQRVVEEMEKEVDKVDPQKKVEVGTYRFDHEGNQHQRTVEYRRSEVFLTELIENVCEKMKDFVRARMKSNRKLVVLPLFVSEGKMNPLISEVDLIQDSDLNKSLKFYCEGILEENEESFVKHFSEGGDNLDIKLCSQAAKLCNHSIDQDYQFEANDEL</sequence>
<dbReference type="Pfam" id="PF11938">
    <property type="entry name" value="DUF3456"/>
    <property type="match status" value="1"/>
</dbReference>
<reference evidence="4 5" key="1">
    <citation type="submission" date="2022-12" db="EMBL/GenBank/DDBJ databases">
        <title>Chromosome-level genome assembly of true bugs.</title>
        <authorList>
            <person name="Ma L."/>
            <person name="Li H."/>
        </authorList>
    </citation>
    <scope>NUCLEOTIDE SEQUENCE [LARGE SCALE GENOMIC DNA]</scope>
    <source>
        <strain evidence="4">Lab_2022b</strain>
    </source>
</reference>
<feature type="signal peptide" evidence="2">
    <location>
        <begin position="1"/>
        <end position="18"/>
    </location>
</feature>
<dbReference type="EMBL" id="JAPXFL010000007">
    <property type="protein sequence ID" value="KAK9503455.1"/>
    <property type="molecule type" value="Genomic_DNA"/>
</dbReference>
<keyword evidence="5" id="KW-1185">Reference proteome</keyword>
<evidence type="ECO:0000313" key="5">
    <source>
        <dbReference type="Proteomes" id="UP001461498"/>
    </source>
</evidence>
<gene>
    <name evidence="4" type="ORF">O3M35_010006</name>
</gene>
<evidence type="ECO:0000256" key="1">
    <source>
        <dbReference type="ARBA" id="ARBA00007285"/>
    </source>
</evidence>
<feature type="chain" id="PRO_5043766108" description="DUF3456 domain-containing protein" evidence="2">
    <location>
        <begin position="19"/>
        <end position="188"/>
    </location>
</feature>
<dbReference type="InterPro" id="IPR021852">
    <property type="entry name" value="DUF3456"/>
</dbReference>
<accession>A0AAW1D0Z4</accession>
<comment type="similarity">
    <text evidence="1">Belongs to the canopy family.</text>
</comment>
<keyword evidence="2" id="KW-0732">Signal</keyword>
<evidence type="ECO:0000313" key="4">
    <source>
        <dbReference type="EMBL" id="KAK9503455.1"/>
    </source>
</evidence>
<comment type="caution">
    <text evidence="4">The sequence shown here is derived from an EMBL/GenBank/DDBJ whole genome shotgun (WGS) entry which is preliminary data.</text>
</comment>
<feature type="domain" description="DUF3456" evidence="3">
    <location>
        <begin position="27"/>
        <end position="172"/>
    </location>
</feature>
<proteinExistence type="inferred from homology"/>
<name>A0AAW1D0Z4_9HEMI</name>